<evidence type="ECO:0000313" key="1">
    <source>
        <dbReference type="EMBL" id="CAH1110775.1"/>
    </source>
</evidence>
<dbReference type="Proteomes" id="UP001153636">
    <property type="component" value="Chromosome 5"/>
</dbReference>
<dbReference type="PANTHER" id="PTHR31511">
    <property type="entry name" value="PROTEIN CBG23764"/>
    <property type="match status" value="1"/>
</dbReference>
<dbReference type="GO" id="GO:0071897">
    <property type="term" value="P:DNA biosynthetic process"/>
    <property type="evidence" value="ECO:0007669"/>
    <property type="project" value="UniProtKB-ARBA"/>
</dbReference>
<organism evidence="1 2">
    <name type="scientific">Psylliodes chrysocephalus</name>
    <dbReference type="NCBI Taxonomy" id="3402493"/>
    <lineage>
        <taxon>Eukaryota</taxon>
        <taxon>Metazoa</taxon>
        <taxon>Ecdysozoa</taxon>
        <taxon>Arthropoda</taxon>
        <taxon>Hexapoda</taxon>
        <taxon>Insecta</taxon>
        <taxon>Pterygota</taxon>
        <taxon>Neoptera</taxon>
        <taxon>Endopterygota</taxon>
        <taxon>Coleoptera</taxon>
        <taxon>Polyphaga</taxon>
        <taxon>Cucujiformia</taxon>
        <taxon>Chrysomeloidea</taxon>
        <taxon>Chrysomelidae</taxon>
        <taxon>Galerucinae</taxon>
        <taxon>Alticini</taxon>
        <taxon>Psylliodes</taxon>
    </lineage>
</organism>
<dbReference type="OrthoDB" id="6602337at2759"/>
<proteinExistence type="predicted"/>
<dbReference type="PROSITE" id="PS00116">
    <property type="entry name" value="DNA_POLYMERASE_B"/>
    <property type="match status" value="2"/>
</dbReference>
<evidence type="ECO:0000313" key="2">
    <source>
        <dbReference type="Proteomes" id="UP001153636"/>
    </source>
</evidence>
<dbReference type="SUPFAM" id="SSF56672">
    <property type="entry name" value="DNA/RNA polymerases"/>
    <property type="match status" value="2"/>
</dbReference>
<gene>
    <name evidence="1" type="ORF">PSYICH_LOCUS11724</name>
</gene>
<dbReference type="InterPro" id="IPR023211">
    <property type="entry name" value="DNA_pol_palm_dom_sf"/>
</dbReference>
<dbReference type="InterPro" id="IPR043502">
    <property type="entry name" value="DNA/RNA_pol_sf"/>
</dbReference>
<dbReference type="InterPro" id="IPR017964">
    <property type="entry name" value="DNA-dir_DNA_pol_B_CS"/>
</dbReference>
<dbReference type="SUPFAM" id="SSF53098">
    <property type="entry name" value="Ribonuclease H-like"/>
    <property type="match status" value="2"/>
</dbReference>
<evidence type="ECO:0008006" key="3">
    <source>
        <dbReference type="Google" id="ProtNLM"/>
    </source>
</evidence>
<keyword evidence="2" id="KW-1185">Reference proteome</keyword>
<dbReference type="InterPro" id="IPR012337">
    <property type="entry name" value="RNaseH-like_sf"/>
</dbReference>
<reference evidence="1" key="1">
    <citation type="submission" date="2022-01" db="EMBL/GenBank/DDBJ databases">
        <authorList>
            <person name="King R."/>
        </authorList>
    </citation>
    <scope>NUCLEOTIDE SEQUENCE</scope>
</reference>
<dbReference type="GO" id="GO:0000166">
    <property type="term" value="F:nucleotide binding"/>
    <property type="evidence" value="ECO:0007669"/>
    <property type="project" value="InterPro"/>
</dbReference>
<dbReference type="GO" id="GO:0003676">
    <property type="term" value="F:nucleic acid binding"/>
    <property type="evidence" value="ECO:0007669"/>
    <property type="project" value="InterPro"/>
</dbReference>
<dbReference type="EMBL" id="OV651817">
    <property type="protein sequence ID" value="CAH1110775.1"/>
    <property type="molecule type" value="Genomic_DNA"/>
</dbReference>
<protein>
    <recommendedName>
        <fullName evidence="3">DNA-directed DNA polymerase</fullName>
    </recommendedName>
</protein>
<dbReference type="PANTHER" id="PTHR31511:SF12">
    <property type="entry name" value="RHO TERMINATION FACTOR N-TERMINAL DOMAIN-CONTAINING PROTEIN"/>
    <property type="match status" value="1"/>
</dbReference>
<dbReference type="GO" id="GO:0042575">
    <property type="term" value="C:DNA polymerase complex"/>
    <property type="evidence" value="ECO:0007669"/>
    <property type="project" value="UniProtKB-ARBA"/>
</dbReference>
<name>A0A9P0D281_9CUCU</name>
<dbReference type="Gene3D" id="3.90.1600.10">
    <property type="entry name" value="Palm domain of DNA polymerase"/>
    <property type="match status" value="2"/>
</dbReference>
<accession>A0A9P0D281</accession>
<sequence>MPTFKQYKFGSGNRGWSLQEVLFLEVNINKYSPLGGCSYIKLPKFIETKKGVVNVQNNDAYCFAWAITLALYPARDHVSLMSSYPHFETVLNVDGIEFPMKLKDISKFEDLNDISVNVYGLEHSYENGKAKFEIVGPLRYSRRRLGHHINLLLITEDSGNSHYCWIKSISRLVSSQITKNGHKKFFCDGCLLYFPSESVLLRHQLCDCNHIYTSTPSVELKKDKRGNYVPENILKFQNYGKQLRVPFVIYADFESILKPIDHCEPDPEKKFTIPTYQHEPYAFAYLIKCSFDDSLTKFVTFTGDNAASDFVKRLEDDVLTIYNTHLKDIVPMQRLSKDEIDDFNTSTICSICDETFQEGEVKVRDHCHLTGKKTPGAAHSNCNLNYKIPQFVPIFFHNLSGYDSHLFIKELYGEGERAEVIGQNKEKYISFTKPLYTHSYVDRDGILRKNYIKLRFLDSYRFLADSLVGLSENLPSEFFVETRKCFAEKEKFDLMRQKGVFPYNFMDNILKLDHPNLPSKDEFYDKLNDCHISDEDYARAQKVWDVFNCQTLGSYSDLYLKSDVLMLCDIFENFRDVSLKAYKLDPAQYYTSPGLSWNAMLRYTKVELELLTDIDMINFFKNSIRGGITQCVERKHIANNQYLSEYNPFEPKSSIHYIDATNLYGYSMSQPLPTGEFAWLSTEEINQLDVMSVDDLGDYGYVLEVDVTYPQHLHDKHADLPFLVENIIPPNSKTEIPKLVPNLNHKDKYILHYRNFKQAINNGLIVTEIHRALKFKQSRWLKKYIDLNTNMRNNAKHTSERNHFKRMVNSVYGKTMENVDDRRDIYLKTHWVSKRNSPGANNLIARPNFKSCSIFSEHFVAIHMGRTKICYNKPLYIGFTVLELSKVRMYDYYGILKQQLVDQISLLYTDTDSFVLKVDTINFYEFMGRNIEHFDTSNYKTDNKFNLPVSKPILGNFKDEYPNQAISTFLGTGAKAYYIRSDEKETKAAKGVKKCVIQSSLNMSDYQKIVEGGGKIFRKMNTFRNPQVHKSRCESCNVDIATNQMTSHMRSLSHKEKACTIHVDGIYLIKSAFKCRIASYRVKSDEKHIDYITFFEAIKVRVLELLKVVLRAHNAIKVNVEVFATYVLQSQDNSEIKSFNSINRILDLPTDLDVVYANFKDALVSQTVDFQHKDSGWSLQEVLFLEVNINKYSPLGGCSYIKLPKFIETKKGVVNVQNNDAYCFAWAITLALYPARDHVSLMSSYPHFETVLNVDGIEFPMKLKDISKFEDLNDISVNVYGLEHSYENGKAKFEIVGPLRYSRRRLGHHINLLLITEDSGNSHYCWIKSISRLVSSQITKNGHKKFFCDGCLLYFPSESVLLRHQLCDCNHIYTSTPSVELKKDKRGNYVPENILKFQNYGKQLRVPFVIYADFESILKPIDHCEPDPEKKFTIPTYQHEPYAFAYLIKCSFDDSLTKFVTFTGDNAASDFVKRLEDDVLTIYNTHLKDIVPMQRLSKDEIDDFNTSTICSICDETFQEGEVKVRDHCHLTGKKTPGAAHSNCNLNYKIPQFVPIFFHNLSGYDSHLFIKELYGEGERAEVIAQNKEKYISFTKPLYTHSYVDRDGILRKNYIKLRFLDSYRFLADSLVGLSENLPSEFFVETRKCFAEKEKFDLMRQKGVFPYNFMDNILKLDHPNLPSKDEFYDKLNDCHISDEDYARAQKVWDVFNCQTLGSYSDLYLKSDVLMLCDIFENFRDVSLKAYKLDPAQYYTSPGLSWNAMLRYTKVELELLTDIDMINFFKNSIRGGITQCVERKHIANNQYLSEYNPFEPKSSIHYIDATNLYGYSMSQPLPTGEFAWLSTEEINQLDVMSVDDLGDYGYVLEVDVTYPQHLHDKHADLPFLVENIIPPNSKTEIPKLVPNLNHKDKYILHYRNFKQAINNGLIVTEIHRALKFKQSRWLKKYIDLNTNMRNNAKHTSERNHFKRMVNSVYGKTMENVDDRRDIYLKTHWVSKRNSPGANNLIARPNFKSCSIFSEHFVAIHMGRTKICYNKPLYIGFTVLELSKVRMYDYYGILKQQLVDQISLLYTDTDSFVLKVDTINFYEFMGRNIEHFDTSNYKTDNKFNLPVSKPILGNFKDEYPNQAISTFLGTGAKAYYIRSDEKETKAAKGVKKCVIQSSLNMSDYQKIVEGGGKIFRKMNTFRKTATK</sequence>